<proteinExistence type="predicted"/>
<organism evidence="2 3">
    <name type="scientific">Hymenobacter ginsengisoli</name>
    <dbReference type="NCBI Taxonomy" id="1051626"/>
    <lineage>
        <taxon>Bacteria</taxon>
        <taxon>Pseudomonadati</taxon>
        <taxon>Bacteroidota</taxon>
        <taxon>Cytophagia</taxon>
        <taxon>Cytophagales</taxon>
        <taxon>Hymenobacteraceae</taxon>
        <taxon>Hymenobacter</taxon>
    </lineage>
</organism>
<dbReference type="EMBL" id="BAABGQ010000005">
    <property type="protein sequence ID" value="GAA4497182.1"/>
    <property type="molecule type" value="Genomic_DNA"/>
</dbReference>
<keyword evidence="3" id="KW-1185">Reference proteome</keyword>
<dbReference type="Gene3D" id="3.30.70.100">
    <property type="match status" value="1"/>
</dbReference>
<dbReference type="PROSITE" id="PS50925">
    <property type="entry name" value="BLUF"/>
    <property type="match status" value="1"/>
</dbReference>
<sequence length="140" mass="16073">MHHIIYLSQATVPFDKAQLEHLLVQARQFNAAHELTGILLYGNDQFFQVLEGDQATVHSLYARICEDPRHRNVTTYADKPIVARAFPDWQMAYHSLPPQQFLEFASYVSPDELRLEHPSLSIADTQLLQLLRTFVLPESA</sequence>
<evidence type="ECO:0000259" key="1">
    <source>
        <dbReference type="PROSITE" id="PS50925"/>
    </source>
</evidence>
<comment type="caution">
    <text evidence="2">The sequence shown here is derived from an EMBL/GenBank/DDBJ whole genome shotgun (WGS) entry which is preliminary data.</text>
</comment>
<evidence type="ECO:0000313" key="2">
    <source>
        <dbReference type="EMBL" id="GAA4497182.1"/>
    </source>
</evidence>
<dbReference type="RefSeq" id="WP_208131597.1">
    <property type="nucleotide sequence ID" value="NZ_BAABGQ010000005.1"/>
</dbReference>
<name>A0ABP8Q6U3_9BACT</name>
<evidence type="ECO:0000313" key="3">
    <source>
        <dbReference type="Proteomes" id="UP001501243"/>
    </source>
</evidence>
<gene>
    <name evidence="2" type="ORF">GCM10023172_11730</name>
</gene>
<accession>A0ABP8Q6U3</accession>
<dbReference type="InterPro" id="IPR007024">
    <property type="entry name" value="BLUF_domain"/>
</dbReference>
<dbReference type="InterPro" id="IPR036046">
    <property type="entry name" value="Acylphosphatase-like_dom_sf"/>
</dbReference>
<protein>
    <recommendedName>
        <fullName evidence="1">BLUF domain-containing protein</fullName>
    </recommendedName>
</protein>
<feature type="domain" description="BLUF" evidence="1">
    <location>
        <begin position="1"/>
        <end position="92"/>
    </location>
</feature>
<reference evidence="3" key="1">
    <citation type="journal article" date="2019" name="Int. J. Syst. Evol. Microbiol.">
        <title>The Global Catalogue of Microorganisms (GCM) 10K type strain sequencing project: providing services to taxonomists for standard genome sequencing and annotation.</title>
        <authorList>
            <consortium name="The Broad Institute Genomics Platform"/>
            <consortium name="The Broad Institute Genome Sequencing Center for Infectious Disease"/>
            <person name="Wu L."/>
            <person name="Ma J."/>
        </authorList>
    </citation>
    <scope>NUCLEOTIDE SEQUENCE [LARGE SCALE GENOMIC DNA]</scope>
    <source>
        <strain evidence="3">JCM 17841</strain>
    </source>
</reference>
<dbReference type="Proteomes" id="UP001501243">
    <property type="component" value="Unassembled WGS sequence"/>
</dbReference>
<dbReference type="Pfam" id="PF04940">
    <property type="entry name" value="BLUF"/>
    <property type="match status" value="1"/>
</dbReference>
<dbReference type="SUPFAM" id="SSF54975">
    <property type="entry name" value="Acylphosphatase/BLUF domain-like"/>
    <property type="match status" value="1"/>
</dbReference>
<dbReference type="SMART" id="SM01034">
    <property type="entry name" value="BLUF"/>
    <property type="match status" value="1"/>
</dbReference>